<proteinExistence type="predicted"/>
<dbReference type="AlphaFoldDB" id="I0Z8K8"/>
<organism evidence="1 2">
    <name type="scientific">Coccomyxa subellipsoidea (strain C-169)</name>
    <name type="common">Green microalga</name>
    <dbReference type="NCBI Taxonomy" id="574566"/>
    <lineage>
        <taxon>Eukaryota</taxon>
        <taxon>Viridiplantae</taxon>
        <taxon>Chlorophyta</taxon>
        <taxon>core chlorophytes</taxon>
        <taxon>Trebouxiophyceae</taxon>
        <taxon>Trebouxiophyceae incertae sedis</taxon>
        <taxon>Coccomyxaceae</taxon>
        <taxon>Coccomyxa</taxon>
        <taxon>Coccomyxa subellipsoidea</taxon>
    </lineage>
</organism>
<dbReference type="GeneID" id="17044986"/>
<dbReference type="RefSeq" id="XP_005651521.1">
    <property type="nucleotide sequence ID" value="XM_005651464.1"/>
</dbReference>
<sequence>MSANTFNEGADVRQLRNIALRAHFKSLLEAGICPKDAEDEWHRAKLEVSEELPKIPVIYKLNREDFKLSDDFEALAKARAPLIGEHAGLTFTEKYRDKLKPLLTIERSWQMAQDLLKAMKAQLKTGCFGSEIGWPYKFLERQLQDAPASLQKNAENYQVLCGKYGNKRVEACAEYLRSEDGTWLRRVHAFPDHWFLCDKFHCIFIAYARPGSLDSDACMCALAAINGAIDLGKFDSDLEVSPQAVHERAGLLFAPGEGRLGYCRLEVEWVPALFEFIIEESFVADVHKGPYNVERVSWGRVNADPVWYINASKIA</sequence>
<name>I0Z8K8_COCSC</name>
<dbReference type="Proteomes" id="UP000007264">
    <property type="component" value="Unassembled WGS sequence"/>
</dbReference>
<dbReference type="KEGG" id="csl:COCSUDRAFT_59470"/>
<evidence type="ECO:0000313" key="2">
    <source>
        <dbReference type="Proteomes" id="UP000007264"/>
    </source>
</evidence>
<accession>I0Z8K8</accession>
<dbReference type="EMBL" id="AGSI01000002">
    <property type="protein sequence ID" value="EIE26977.1"/>
    <property type="molecule type" value="Genomic_DNA"/>
</dbReference>
<keyword evidence="2" id="KW-1185">Reference proteome</keyword>
<reference evidence="1 2" key="1">
    <citation type="journal article" date="2012" name="Genome Biol.">
        <title>The genome of the polar eukaryotic microalga coccomyxa subellipsoidea reveals traits of cold adaptation.</title>
        <authorList>
            <person name="Blanc G."/>
            <person name="Agarkova I."/>
            <person name="Grimwood J."/>
            <person name="Kuo A."/>
            <person name="Brueggeman A."/>
            <person name="Dunigan D."/>
            <person name="Gurnon J."/>
            <person name="Ladunga I."/>
            <person name="Lindquist E."/>
            <person name="Lucas S."/>
            <person name="Pangilinan J."/>
            <person name="Proschold T."/>
            <person name="Salamov A."/>
            <person name="Schmutz J."/>
            <person name="Weeks D."/>
            <person name="Yamada T."/>
            <person name="Claverie J.M."/>
            <person name="Grigoriev I."/>
            <person name="Van Etten J."/>
            <person name="Lomsadze A."/>
            <person name="Borodovsky M."/>
        </authorList>
    </citation>
    <scope>NUCLEOTIDE SEQUENCE [LARGE SCALE GENOMIC DNA]</scope>
    <source>
        <strain evidence="1 2">C-169</strain>
    </source>
</reference>
<protein>
    <submittedName>
        <fullName evidence="1">Uncharacterized protein</fullName>
    </submittedName>
</protein>
<evidence type="ECO:0000313" key="1">
    <source>
        <dbReference type="EMBL" id="EIE26977.1"/>
    </source>
</evidence>
<comment type="caution">
    <text evidence="1">The sequence shown here is derived from an EMBL/GenBank/DDBJ whole genome shotgun (WGS) entry which is preliminary data.</text>
</comment>
<gene>
    <name evidence="1" type="ORF">COCSUDRAFT_59470</name>
</gene>